<dbReference type="InterPro" id="IPR016035">
    <property type="entry name" value="Acyl_Trfase/lysoPLipase"/>
</dbReference>
<feature type="short sequence motif" description="GXSXG" evidence="2">
    <location>
        <begin position="42"/>
        <end position="46"/>
    </location>
</feature>
<protein>
    <recommendedName>
        <fullName evidence="3">PNPLA domain-containing protein</fullName>
    </recommendedName>
</protein>
<accession>W5W8N1</accession>
<dbReference type="EMBL" id="CP007155">
    <property type="protein sequence ID" value="AHH94579.1"/>
    <property type="molecule type" value="Genomic_DNA"/>
</dbReference>
<organism evidence="4 5">
    <name type="scientific">Kutzneria albida DSM 43870</name>
    <dbReference type="NCBI Taxonomy" id="1449976"/>
    <lineage>
        <taxon>Bacteria</taxon>
        <taxon>Bacillati</taxon>
        <taxon>Actinomycetota</taxon>
        <taxon>Actinomycetes</taxon>
        <taxon>Pseudonocardiales</taxon>
        <taxon>Pseudonocardiaceae</taxon>
        <taxon>Kutzneria</taxon>
    </lineage>
</organism>
<dbReference type="GO" id="GO:0016787">
    <property type="term" value="F:hydrolase activity"/>
    <property type="evidence" value="ECO:0007669"/>
    <property type="project" value="UniProtKB-UniRule"/>
</dbReference>
<dbReference type="eggNOG" id="COG1752">
    <property type="taxonomic scope" value="Bacteria"/>
</dbReference>
<name>W5W8N1_9PSEU</name>
<evidence type="ECO:0000259" key="3">
    <source>
        <dbReference type="PROSITE" id="PS51635"/>
    </source>
</evidence>
<dbReference type="AlphaFoldDB" id="W5W8N1"/>
<dbReference type="InterPro" id="IPR002641">
    <property type="entry name" value="PNPLA_dom"/>
</dbReference>
<evidence type="ECO:0000256" key="1">
    <source>
        <dbReference type="ARBA" id="ARBA00023098"/>
    </source>
</evidence>
<dbReference type="HOGENOM" id="CLU_055284_0_0_11"/>
<dbReference type="KEGG" id="kal:KALB_1206"/>
<keyword evidence="2" id="KW-0378">Hydrolase</keyword>
<proteinExistence type="predicted"/>
<dbReference type="Gene3D" id="3.40.1090.10">
    <property type="entry name" value="Cytosolic phospholipase A2 catalytic domain"/>
    <property type="match status" value="2"/>
</dbReference>
<dbReference type="RefSeq" id="WP_025354810.1">
    <property type="nucleotide sequence ID" value="NZ_CP007155.1"/>
</dbReference>
<keyword evidence="2" id="KW-0442">Lipid degradation</keyword>
<reference evidence="4 5" key="1">
    <citation type="journal article" date="2014" name="BMC Genomics">
        <title>Complete genome sequence of producer of the glycopeptide antibiotic Aculeximycin Kutzneria albida DSM 43870T, a representative of minor genus of Pseudonocardiaceae.</title>
        <authorList>
            <person name="Rebets Y."/>
            <person name="Tokovenko B."/>
            <person name="Lushchyk I."/>
            <person name="Ruckert C."/>
            <person name="Zaburannyi N."/>
            <person name="Bechthold A."/>
            <person name="Kalinowski J."/>
            <person name="Luzhetskyy A."/>
        </authorList>
    </citation>
    <scope>NUCLEOTIDE SEQUENCE [LARGE SCALE GENOMIC DNA]</scope>
    <source>
        <strain evidence="4">DSM 43870</strain>
    </source>
</reference>
<keyword evidence="5" id="KW-1185">Reference proteome</keyword>
<comment type="caution">
    <text evidence="2">Lacks conserved residue(s) required for the propagation of feature annotation.</text>
</comment>
<dbReference type="Pfam" id="PF01734">
    <property type="entry name" value="Patatin"/>
    <property type="match status" value="1"/>
</dbReference>
<dbReference type="PROSITE" id="PS51635">
    <property type="entry name" value="PNPLA"/>
    <property type="match status" value="1"/>
</dbReference>
<evidence type="ECO:0000256" key="2">
    <source>
        <dbReference type="PROSITE-ProRule" id="PRU01161"/>
    </source>
</evidence>
<dbReference type="SUPFAM" id="SSF52151">
    <property type="entry name" value="FabD/lysophospholipase-like"/>
    <property type="match status" value="1"/>
</dbReference>
<feature type="active site" description="Nucleophile" evidence="2">
    <location>
        <position position="44"/>
    </location>
</feature>
<dbReference type="Proteomes" id="UP000019225">
    <property type="component" value="Chromosome"/>
</dbReference>
<dbReference type="GO" id="GO:0016042">
    <property type="term" value="P:lipid catabolic process"/>
    <property type="evidence" value="ECO:0007669"/>
    <property type="project" value="UniProtKB-UniRule"/>
</dbReference>
<dbReference type="PATRIC" id="fig|1449976.3.peg.1208"/>
<gene>
    <name evidence="4" type="ORF">KALB_1206</name>
</gene>
<keyword evidence="1 2" id="KW-0443">Lipid metabolism</keyword>
<sequence>MTSRGLVIGAGGVLGAAWSVGALAALREHLDWDPRFARALVGTSAGGLLVSLLAAGVSVDELVAWQADGAQDSVRFEHGVATGGALPPVPYPVPGSLGLAARGLPWRRHRVAPMTALSGLLPRGRGDLSAFAEAIDAVVPVGQWAPHPAVWVVACDRVTGERVAFGAPGAPPAALRDAVRASYGVPGWFPATRIGGRDYVDGGVASPTSADLVAPLGLDEVVVLSPMTSAEPGPARGAARVERLLRRAMNHRLDTEVAALERAGTRVVRLDPCAEDLAAMGPNLMDPRRRLATFQTARRTVAAALTGNEVVLR</sequence>
<feature type="domain" description="PNPLA" evidence="3">
    <location>
        <begin position="7"/>
        <end position="214"/>
    </location>
</feature>
<feature type="short sequence motif" description="DGA/G" evidence="2">
    <location>
        <begin position="201"/>
        <end position="203"/>
    </location>
</feature>
<evidence type="ECO:0000313" key="4">
    <source>
        <dbReference type="EMBL" id="AHH94579.1"/>
    </source>
</evidence>
<dbReference type="STRING" id="1449976.KALB_1206"/>
<feature type="active site" description="Proton acceptor" evidence="2">
    <location>
        <position position="201"/>
    </location>
</feature>
<evidence type="ECO:0000313" key="5">
    <source>
        <dbReference type="Proteomes" id="UP000019225"/>
    </source>
</evidence>